<dbReference type="Pfam" id="PF00800">
    <property type="entry name" value="PDT"/>
    <property type="match status" value="1"/>
</dbReference>
<dbReference type="Gene3D" id="3.30.70.260">
    <property type="match status" value="1"/>
</dbReference>
<dbReference type="STRING" id="270498.CHK_1098"/>
<evidence type="ECO:0000256" key="8">
    <source>
        <dbReference type="ARBA" id="ARBA00021872"/>
    </source>
</evidence>
<comment type="catalytic activity">
    <reaction evidence="18">
        <text>prephenate + H(+) = 3-phenylpyruvate + CO2 + H2O</text>
        <dbReference type="Rhea" id="RHEA:21648"/>
        <dbReference type="ChEBI" id="CHEBI:15377"/>
        <dbReference type="ChEBI" id="CHEBI:15378"/>
        <dbReference type="ChEBI" id="CHEBI:16526"/>
        <dbReference type="ChEBI" id="CHEBI:18005"/>
        <dbReference type="ChEBI" id="CHEBI:29934"/>
        <dbReference type="EC" id="4.2.1.51"/>
    </reaction>
</comment>
<comment type="function">
    <text evidence="2">Catalyzes the Claisen rearrangement of chorismate to prephenate and the decarboxylation/dehydration of prephenate to phenylpyruvate.</text>
</comment>
<dbReference type="SUPFAM" id="SSF48600">
    <property type="entry name" value="Chorismate mutase II"/>
    <property type="match status" value="1"/>
</dbReference>
<dbReference type="SUPFAM" id="SSF55021">
    <property type="entry name" value="ACT-like"/>
    <property type="match status" value="1"/>
</dbReference>
<feature type="domain" description="Prephenate dehydratase" evidence="21">
    <location>
        <begin position="102"/>
        <end position="280"/>
    </location>
</feature>
<dbReference type="RefSeq" id="WP_046443003.1">
    <property type="nucleotide sequence ID" value="NZ_LAYJ01000078.1"/>
</dbReference>
<dbReference type="InterPro" id="IPR045865">
    <property type="entry name" value="ACT-like_dom_sf"/>
</dbReference>
<evidence type="ECO:0000313" key="24">
    <source>
        <dbReference type="Proteomes" id="UP000034076"/>
    </source>
</evidence>
<dbReference type="AlphaFoldDB" id="A0A0M2NM47"/>
<feature type="domain" description="ACT" evidence="22">
    <location>
        <begin position="292"/>
        <end position="369"/>
    </location>
</feature>
<name>A0A0M2NM47_9FIRM</name>
<dbReference type="PANTHER" id="PTHR21022:SF19">
    <property type="entry name" value="PREPHENATE DEHYDRATASE-RELATED"/>
    <property type="match status" value="1"/>
</dbReference>
<dbReference type="SUPFAM" id="SSF53850">
    <property type="entry name" value="Periplasmic binding protein-like II"/>
    <property type="match status" value="1"/>
</dbReference>
<dbReference type="GO" id="GO:0046417">
    <property type="term" value="P:chorismate metabolic process"/>
    <property type="evidence" value="ECO:0007669"/>
    <property type="project" value="InterPro"/>
</dbReference>
<sequence length="372" mass="41840">MAELDDLRRQIDEVDEEIVRAFEKRIKIAEEVARCKIEKGLPVLDRSREAALLKSREQMLSDRQLKRDIDRVYELLMSISRAHQQKLMKAEKKPAGAAQAVKVAYAGVQGAYADMARYEYFGESSKGALSFDTFEGVFDAVQTGDAQYGIVPIENSYAGSVEEVYDLLNQYDVYIVGEQLIHIEHELLGIPGADIGQIEEVYSHDQGLLQCAGFLDGYPQWKQIPYYNTAISAKFVAESGDVRKAAIASEYAAEVYGLEILRRAINSSGENTTRFIVISDEYAKNNKANKASLSFVLEHKPGALAHVLDVFAKQSLNMVKIESRPLRHRNFEYRFYVDFAGEGLADLIEPAVQEIKAYCSQMKLLGIYENGY</sequence>
<dbReference type="Pfam" id="PF01817">
    <property type="entry name" value="CM_2"/>
    <property type="match status" value="1"/>
</dbReference>
<dbReference type="PROSITE" id="PS51671">
    <property type="entry name" value="ACT"/>
    <property type="match status" value="1"/>
</dbReference>
<dbReference type="InterPro" id="IPR008242">
    <property type="entry name" value="Chor_mutase/pphenate_deHydtase"/>
</dbReference>
<evidence type="ECO:0000259" key="20">
    <source>
        <dbReference type="PROSITE" id="PS51168"/>
    </source>
</evidence>
<evidence type="ECO:0000256" key="11">
    <source>
        <dbReference type="ARBA" id="ARBA00023141"/>
    </source>
</evidence>
<feature type="site" description="Essential for prephenate dehydratase activity" evidence="19">
    <location>
        <position position="273"/>
    </location>
</feature>
<dbReference type="GO" id="GO:0004664">
    <property type="term" value="F:prephenate dehydratase activity"/>
    <property type="evidence" value="ECO:0007669"/>
    <property type="project" value="UniProtKB-EC"/>
</dbReference>
<evidence type="ECO:0000256" key="2">
    <source>
        <dbReference type="ARBA" id="ARBA00002364"/>
    </source>
</evidence>
<evidence type="ECO:0000259" key="22">
    <source>
        <dbReference type="PROSITE" id="PS51671"/>
    </source>
</evidence>
<keyword evidence="13 23" id="KW-0413">Isomerase</keyword>
<comment type="caution">
    <text evidence="23">The sequence shown here is derived from an EMBL/GenBank/DDBJ whole genome shotgun (WGS) entry which is preliminary data.</text>
</comment>
<comment type="pathway">
    <text evidence="5">Metabolic intermediate biosynthesis; prephenate biosynthesis; prephenate from chorismate: step 1/1.</text>
</comment>
<evidence type="ECO:0000256" key="4">
    <source>
        <dbReference type="ARBA" id="ARBA00004741"/>
    </source>
</evidence>
<dbReference type="OrthoDB" id="9802281at2"/>
<dbReference type="UniPathway" id="UPA00121">
    <property type="reaction ID" value="UER00345"/>
</dbReference>
<comment type="catalytic activity">
    <reaction evidence="1">
        <text>chorismate = prephenate</text>
        <dbReference type="Rhea" id="RHEA:13897"/>
        <dbReference type="ChEBI" id="CHEBI:29748"/>
        <dbReference type="ChEBI" id="CHEBI:29934"/>
        <dbReference type="EC" id="5.4.99.5"/>
    </reaction>
</comment>
<dbReference type="Gene3D" id="3.40.190.10">
    <property type="entry name" value="Periplasmic binding protein-like II"/>
    <property type="match status" value="2"/>
</dbReference>
<dbReference type="CDD" id="cd13631">
    <property type="entry name" value="PBP2_Ct-PDT_like"/>
    <property type="match status" value="1"/>
</dbReference>
<keyword evidence="12" id="KW-0584">Phenylalanine biosynthesis</keyword>
<dbReference type="GO" id="GO:0005737">
    <property type="term" value="C:cytoplasm"/>
    <property type="evidence" value="ECO:0007669"/>
    <property type="project" value="UniProtKB-SubCell"/>
</dbReference>
<dbReference type="PROSITE" id="PS51171">
    <property type="entry name" value="PREPHENATE_DEHYDR_3"/>
    <property type="match status" value="1"/>
</dbReference>
<dbReference type="InterPro" id="IPR036979">
    <property type="entry name" value="CM_dom_sf"/>
</dbReference>
<evidence type="ECO:0000256" key="6">
    <source>
        <dbReference type="ARBA" id="ARBA00013147"/>
    </source>
</evidence>
<evidence type="ECO:0000313" key="23">
    <source>
        <dbReference type="EMBL" id="KKI51310.1"/>
    </source>
</evidence>
<dbReference type="EMBL" id="LAYJ01000078">
    <property type="protein sequence ID" value="KKI51310.1"/>
    <property type="molecule type" value="Genomic_DNA"/>
</dbReference>
<dbReference type="SMART" id="SM00830">
    <property type="entry name" value="CM_2"/>
    <property type="match status" value="1"/>
</dbReference>
<dbReference type="EC" id="4.2.1.51" evidence="6"/>
<dbReference type="InterPro" id="IPR001086">
    <property type="entry name" value="Preph_deHydtase"/>
</dbReference>
<evidence type="ECO:0000256" key="12">
    <source>
        <dbReference type="ARBA" id="ARBA00023222"/>
    </source>
</evidence>
<dbReference type="Gene3D" id="1.20.59.10">
    <property type="entry name" value="Chorismate mutase"/>
    <property type="match status" value="1"/>
</dbReference>
<keyword evidence="11" id="KW-0057">Aromatic amino acid biosynthesis</keyword>
<evidence type="ECO:0000256" key="18">
    <source>
        <dbReference type="ARBA" id="ARBA00047848"/>
    </source>
</evidence>
<keyword evidence="14 23" id="KW-0456">Lyase</keyword>
<feature type="domain" description="Chorismate mutase" evidence="20">
    <location>
        <begin position="1"/>
        <end position="88"/>
    </location>
</feature>
<dbReference type="InterPro" id="IPR002912">
    <property type="entry name" value="ACT_dom"/>
</dbReference>
<evidence type="ECO:0000256" key="15">
    <source>
        <dbReference type="ARBA" id="ARBA00023268"/>
    </source>
</evidence>
<dbReference type="NCBIfam" id="NF008865">
    <property type="entry name" value="PRK11898.1"/>
    <property type="match status" value="1"/>
</dbReference>
<dbReference type="CDD" id="cd04905">
    <property type="entry name" value="ACT_CM-PDT"/>
    <property type="match status" value="1"/>
</dbReference>
<evidence type="ECO:0000256" key="14">
    <source>
        <dbReference type="ARBA" id="ARBA00023239"/>
    </source>
</evidence>
<evidence type="ECO:0000256" key="7">
    <source>
        <dbReference type="ARBA" id="ARBA00014401"/>
    </source>
</evidence>
<organism evidence="23 24">
    <name type="scientific">Christensenella hongkongensis</name>
    <dbReference type="NCBI Taxonomy" id="270498"/>
    <lineage>
        <taxon>Bacteria</taxon>
        <taxon>Bacillati</taxon>
        <taxon>Bacillota</taxon>
        <taxon>Clostridia</taxon>
        <taxon>Christensenellales</taxon>
        <taxon>Christensenellaceae</taxon>
        <taxon>Christensenella</taxon>
    </lineage>
</organism>
<proteinExistence type="predicted"/>
<dbReference type="GO" id="GO:0009094">
    <property type="term" value="P:L-phenylalanine biosynthetic process"/>
    <property type="evidence" value="ECO:0007669"/>
    <property type="project" value="UniProtKB-UniPathway"/>
</dbReference>
<evidence type="ECO:0000256" key="1">
    <source>
        <dbReference type="ARBA" id="ARBA00000824"/>
    </source>
</evidence>
<keyword evidence="10" id="KW-0028">Amino-acid biosynthesis</keyword>
<evidence type="ECO:0000256" key="9">
    <source>
        <dbReference type="ARBA" id="ARBA00022490"/>
    </source>
</evidence>
<dbReference type="InterPro" id="IPR002701">
    <property type="entry name" value="CM_II_prokaryot"/>
</dbReference>
<dbReference type="GO" id="GO:0004106">
    <property type="term" value="F:chorismate mutase activity"/>
    <property type="evidence" value="ECO:0007669"/>
    <property type="project" value="UniProtKB-EC"/>
</dbReference>
<dbReference type="UniPathway" id="UPA00120">
    <property type="reaction ID" value="UER00203"/>
</dbReference>
<reference evidence="23 24" key="1">
    <citation type="submission" date="2015-04" db="EMBL/GenBank/DDBJ databases">
        <title>Draft genome sequence of bacteremic isolate Catabacter hongkongensis type strain HKU16T.</title>
        <authorList>
            <person name="Lau S.K."/>
            <person name="Teng J.L."/>
            <person name="Huang Y."/>
            <person name="Curreem S.O."/>
            <person name="Tsui S.K."/>
            <person name="Woo P.C."/>
        </authorList>
    </citation>
    <scope>NUCLEOTIDE SEQUENCE [LARGE SCALE GENOMIC DNA]</scope>
    <source>
        <strain evidence="23 24">HKU16</strain>
    </source>
</reference>
<keyword evidence="24" id="KW-1185">Reference proteome</keyword>
<evidence type="ECO:0000256" key="3">
    <source>
        <dbReference type="ARBA" id="ARBA00004496"/>
    </source>
</evidence>
<keyword evidence="9" id="KW-0963">Cytoplasm</keyword>
<gene>
    <name evidence="23" type="ORF">CHK_1098</name>
</gene>
<dbReference type="PIRSF" id="PIRSF001500">
    <property type="entry name" value="Chor_mut_pdt_Ppr"/>
    <property type="match status" value="1"/>
</dbReference>
<dbReference type="PROSITE" id="PS51168">
    <property type="entry name" value="CHORISMATE_MUT_2"/>
    <property type="match status" value="1"/>
</dbReference>
<accession>A0A0M2NM47</accession>
<comment type="pathway">
    <text evidence="4">Amino-acid biosynthesis; L-phenylalanine biosynthesis; phenylpyruvate from prephenate: step 1/1.</text>
</comment>
<evidence type="ECO:0000256" key="16">
    <source>
        <dbReference type="ARBA" id="ARBA00031175"/>
    </source>
</evidence>
<keyword evidence="15" id="KW-0511">Multifunctional enzyme</keyword>
<comment type="subcellular location">
    <subcellularLocation>
        <location evidence="3">Cytoplasm</location>
    </subcellularLocation>
</comment>
<dbReference type="InterPro" id="IPR036263">
    <property type="entry name" value="Chorismate_II_sf"/>
</dbReference>
<protein>
    <recommendedName>
        <fullName evidence="7">Bifunctional chorismate mutase/prephenate dehydratase</fullName>
        <ecNumber evidence="6">4.2.1.51</ecNumber>
    </recommendedName>
    <alternativeName>
        <fullName evidence="17">Chorismate mutase-prephenate dehydratase</fullName>
    </alternativeName>
    <alternativeName>
        <fullName evidence="8">Prephenate dehydratase</fullName>
    </alternativeName>
    <alternativeName>
        <fullName evidence="16">p-protein</fullName>
    </alternativeName>
</protein>
<evidence type="ECO:0000256" key="5">
    <source>
        <dbReference type="ARBA" id="ARBA00004817"/>
    </source>
</evidence>
<dbReference type="Proteomes" id="UP000034076">
    <property type="component" value="Unassembled WGS sequence"/>
</dbReference>
<evidence type="ECO:0000256" key="17">
    <source>
        <dbReference type="ARBA" id="ARBA00031520"/>
    </source>
</evidence>
<evidence type="ECO:0000259" key="21">
    <source>
        <dbReference type="PROSITE" id="PS51171"/>
    </source>
</evidence>
<evidence type="ECO:0000256" key="19">
    <source>
        <dbReference type="PIRSR" id="PIRSR001500-2"/>
    </source>
</evidence>
<dbReference type="PANTHER" id="PTHR21022">
    <property type="entry name" value="PREPHENATE DEHYDRATASE P PROTEIN"/>
    <property type="match status" value="1"/>
</dbReference>
<evidence type="ECO:0000256" key="10">
    <source>
        <dbReference type="ARBA" id="ARBA00022605"/>
    </source>
</evidence>
<evidence type="ECO:0000256" key="13">
    <source>
        <dbReference type="ARBA" id="ARBA00023235"/>
    </source>
</evidence>